<evidence type="ECO:0000313" key="3">
    <source>
        <dbReference type="Proteomes" id="UP001610104"/>
    </source>
</evidence>
<feature type="transmembrane region" description="Helical" evidence="1">
    <location>
        <begin position="18"/>
        <end position="38"/>
    </location>
</feature>
<keyword evidence="1" id="KW-1133">Transmembrane helix</keyword>
<dbReference type="Gene3D" id="1.25.40.10">
    <property type="entry name" value="Tetratricopeptide repeat domain"/>
    <property type="match status" value="2"/>
</dbReference>
<dbReference type="InterPro" id="IPR019734">
    <property type="entry name" value="TPR_rpt"/>
</dbReference>
<dbReference type="SUPFAM" id="SSF48452">
    <property type="entry name" value="TPR-like"/>
    <property type="match status" value="1"/>
</dbReference>
<feature type="transmembrane region" description="Helical" evidence="1">
    <location>
        <begin position="50"/>
        <end position="68"/>
    </location>
</feature>
<accession>A0ABW7MTD8</accession>
<keyword evidence="3" id="KW-1185">Reference proteome</keyword>
<dbReference type="InterPro" id="IPR011990">
    <property type="entry name" value="TPR-like_helical_dom_sf"/>
</dbReference>
<organism evidence="2 3">
    <name type="scientific">Gaetbulibacter aquiaggeris</name>
    <dbReference type="NCBI Taxonomy" id="1735373"/>
    <lineage>
        <taxon>Bacteria</taxon>
        <taxon>Pseudomonadati</taxon>
        <taxon>Bacteroidota</taxon>
        <taxon>Flavobacteriia</taxon>
        <taxon>Flavobacteriales</taxon>
        <taxon>Flavobacteriaceae</taxon>
        <taxon>Gaetbulibacter</taxon>
    </lineage>
</organism>
<reference evidence="2 3" key="1">
    <citation type="submission" date="2024-02" db="EMBL/GenBank/DDBJ databases">
        <title>A Gaetbulibacter species isolated from tidal flats and genomic insights of their niches.</title>
        <authorList>
            <person name="Ye Y."/>
        </authorList>
    </citation>
    <scope>NUCLEOTIDE SEQUENCE [LARGE SCALE GENOMIC DNA]</scope>
    <source>
        <strain evidence="2 3">KEM-8</strain>
    </source>
</reference>
<evidence type="ECO:0008006" key="4">
    <source>
        <dbReference type="Google" id="ProtNLM"/>
    </source>
</evidence>
<dbReference type="Pfam" id="PF13181">
    <property type="entry name" value="TPR_8"/>
    <property type="match status" value="1"/>
</dbReference>
<protein>
    <recommendedName>
        <fullName evidence="4">Tetratricopeptide repeat protein</fullName>
    </recommendedName>
</protein>
<proteinExistence type="predicted"/>
<dbReference type="Proteomes" id="UP001610104">
    <property type="component" value="Unassembled WGS sequence"/>
</dbReference>
<keyword evidence="1" id="KW-0812">Transmembrane</keyword>
<name>A0ABW7MTD8_9FLAO</name>
<keyword evidence="1" id="KW-0472">Membrane</keyword>
<dbReference type="RefSeq" id="WP_395439311.1">
    <property type="nucleotide sequence ID" value="NZ_JBAWKC010000006.1"/>
</dbReference>
<gene>
    <name evidence="2" type="ORF">V8G56_15165</name>
</gene>
<dbReference type="Gene3D" id="3.40.50.10070">
    <property type="entry name" value="TolB, N-terminal domain"/>
    <property type="match status" value="1"/>
</dbReference>
<evidence type="ECO:0000313" key="2">
    <source>
        <dbReference type="EMBL" id="MFH6770089.1"/>
    </source>
</evidence>
<feature type="transmembrane region" description="Helical" evidence="1">
    <location>
        <begin position="93"/>
        <end position="110"/>
    </location>
</feature>
<dbReference type="EMBL" id="JBAWKC010000006">
    <property type="protein sequence ID" value="MFH6770089.1"/>
    <property type="molecule type" value="Genomic_DNA"/>
</dbReference>
<comment type="caution">
    <text evidence="2">The sequence shown here is derived from an EMBL/GenBank/DDBJ whole genome shotgun (WGS) entry which is preliminary data.</text>
</comment>
<sequence length="587" mass="67222">MNNFFNELKRRNVIKETIAYIVVAWVFLQVTTMVLTIFEAPSWVSKTLTFLIAMGLPVWIFFSWAYQVTPEGFKKTERISEDQVITVASNKRLDILIVISLIIAIAVAFINKPSNSITSKTIISKDLASYHSIAVLPFTDYSPSKDQAHITDGMAKNLIQELGKISLLTIPSATTMKTYKETNKTLPEIARELNVDVLLEGFTERRNDRMRITTSLISANDKTLWTQDYEVAMEEFNVLSYNISQKIVKELKLVLSPADSARFTMPALVNPDALEAYLKGMQIIKEGQSFEDIKLAGKYFQKAITLDSTYARSYAHLGFIYNLYPYFSEKSPIEAAKMSEAVNNIALRLDPQLTLAYLNQFKNLYSTEWKWEEALPILSKAESLSLNDPEVLDLFIEYYVTSGKFDKAFSTLEKLGQKKEFRDWYFSNKVYIQFHSRNLEGALRTGEEFQNLYHKELPAPRLHMWALSLLGRHQEAVSTARQILTNEANLIPINRGEIGCVLARAGLKKEALEQLIILKSSKLKYIDPVSIGLLYMGLGDKDLAMQYFEQGYETHAHWMIYLKRAPPFDTMRGDPRFEKLIQKLKFP</sequence>
<evidence type="ECO:0000256" key="1">
    <source>
        <dbReference type="SAM" id="Phobius"/>
    </source>
</evidence>